<dbReference type="AlphaFoldDB" id="A0A853IID4"/>
<evidence type="ECO:0000256" key="1">
    <source>
        <dbReference type="ARBA" id="ARBA00035885"/>
    </source>
</evidence>
<dbReference type="EMBL" id="JACCKB010000158">
    <property type="protein sequence ID" value="NYZ69831.1"/>
    <property type="molecule type" value="Genomic_DNA"/>
</dbReference>
<dbReference type="RefSeq" id="WP_180571801.1">
    <property type="nucleotide sequence ID" value="NZ_JACCKB010000158.1"/>
</dbReference>
<proteinExistence type="predicted"/>
<name>A0A853IID4_9GAMM</name>
<reference evidence="3 4" key="1">
    <citation type="submission" date="2020-07" db="EMBL/GenBank/DDBJ databases">
        <title>Endozoicomonas sp. nov., isolated from sediment.</title>
        <authorList>
            <person name="Gu T."/>
        </authorList>
    </citation>
    <scope>NUCLEOTIDE SEQUENCE [LARGE SCALE GENOMIC DNA]</scope>
    <source>
        <strain evidence="3 4">SM1973</strain>
    </source>
</reference>
<dbReference type="Pfam" id="PF01661">
    <property type="entry name" value="Macro"/>
    <property type="match status" value="1"/>
</dbReference>
<dbReference type="InterPro" id="IPR050892">
    <property type="entry name" value="ADP-ribose_metab_enzymes"/>
</dbReference>
<comment type="catalytic activity">
    <reaction evidence="1">
        <text>an N-(ADP-alpha-D-ribosyl)-thymidine in DNA + H2O = a thymidine in DNA + ADP-D-ribose</text>
        <dbReference type="Rhea" id="RHEA:71655"/>
        <dbReference type="Rhea" id="RHEA-COMP:13556"/>
        <dbReference type="Rhea" id="RHEA-COMP:18051"/>
        <dbReference type="ChEBI" id="CHEBI:15377"/>
        <dbReference type="ChEBI" id="CHEBI:57967"/>
        <dbReference type="ChEBI" id="CHEBI:137386"/>
        <dbReference type="ChEBI" id="CHEBI:191199"/>
    </reaction>
    <physiologicalReaction direction="left-to-right" evidence="1">
        <dbReference type="Rhea" id="RHEA:71656"/>
    </physiologicalReaction>
</comment>
<dbReference type="InterPro" id="IPR002589">
    <property type="entry name" value="Macro_dom"/>
</dbReference>
<dbReference type="GO" id="GO:0140291">
    <property type="term" value="P:peptidyl-glutamate ADP-deribosylation"/>
    <property type="evidence" value="ECO:0007669"/>
    <property type="project" value="TreeGrafter"/>
</dbReference>
<dbReference type="PANTHER" id="PTHR12521:SF0">
    <property type="entry name" value="ADP-RIBOSE GLYCOHYDROLASE OARD1"/>
    <property type="match status" value="1"/>
</dbReference>
<evidence type="ECO:0000313" key="3">
    <source>
        <dbReference type="EMBL" id="NYZ69831.1"/>
    </source>
</evidence>
<dbReference type="Proteomes" id="UP000569732">
    <property type="component" value="Unassembled WGS sequence"/>
</dbReference>
<keyword evidence="4" id="KW-1185">Reference proteome</keyword>
<comment type="caution">
    <text evidence="3">The sequence shown here is derived from an EMBL/GenBank/DDBJ whole genome shotgun (WGS) entry which is preliminary data.</text>
</comment>
<dbReference type="PANTHER" id="PTHR12521">
    <property type="entry name" value="PROTEIN C6ORF130"/>
    <property type="match status" value="1"/>
</dbReference>
<dbReference type="PROSITE" id="PS51154">
    <property type="entry name" value="MACRO"/>
    <property type="match status" value="1"/>
</dbReference>
<gene>
    <name evidence="3" type="ORF">H0A36_27855</name>
</gene>
<accession>A0A853IID4</accession>
<protein>
    <submittedName>
        <fullName evidence="3">Macro domain-containing protein</fullName>
    </submittedName>
</protein>
<organism evidence="3 4">
    <name type="scientific">Spartinivicinus marinus</name>
    <dbReference type="NCBI Taxonomy" id="2994442"/>
    <lineage>
        <taxon>Bacteria</taxon>
        <taxon>Pseudomonadati</taxon>
        <taxon>Pseudomonadota</taxon>
        <taxon>Gammaproteobacteria</taxon>
        <taxon>Oceanospirillales</taxon>
        <taxon>Zooshikellaceae</taxon>
        <taxon>Spartinivicinus</taxon>
    </lineage>
</organism>
<dbReference type="Gene3D" id="3.40.220.10">
    <property type="entry name" value="Leucine Aminopeptidase, subunit E, domain 1"/>
    <property type="match status" value="1"/>
</dbReference>
<evidence type="ECO:0000259" key="2">
    <source>
        <dbReference type="PROSITE" id="PS51154"/>
    </source>
</evidence>
<dbReference type="CDD" id="cd02901">
    <property type="entry name" value="Macro_Poa1p-like"/>
    <property type="match status" value="1"/>
</dbReference>
<feature type="domain" description="Macro" evidence="2">
    <location>
        <begin position="1"/>
        <end position="155"/>
    </location>
</feature>
<dbReference type="SMART" id="SM00506">
    <property type="entry name" value="A1pp"/>
    <property type="match status" value="1"/>
</dbReference>
<evidence type="ECO:0000313" key="4">
    <source>
        <dbReference type="Proteomes" id="UP000569732"/>
    </source>
</evidence>
<sequence length="344" mass="39026">MIKFTTGNILKDKSEALVNTVNCVGVMGKGLALQFKKAFPDNFNAYKKACDKKLVATGNMFVTKQEDMYDTKWIINFPTKKHWRGSSNIEYIENGLVDLVKIIKKNNINSIAIPPLGSGLGGLDWSIVKEKIMTALATLENVDITVYEPSRSPSVSEMPIRTKKPNMTKGRALLLKLLEFYHKKEYECTKIDIQKLAYFLQEAGQPLKLNYEANKYGPYAKNLNNVLHIIDGHFIEGYGDGVAKSEISVKTSAIEEASNFLEENKNIEAKKRLKKVEKLIDGYETPLSMEVLATVHWVVNHEGLDKDNVDGITDFIQHWNEHKASIKPTYIHKALNRLKEYAWI</sequence>
<dbReference type="SUPFAM" id="SSF52949">
    <property type="entry name" value="Macro domain-like"/>
    <property type="match status" value="1"/>
</dbReference>
<dbReference type="InterPro" id="IPR043472">
    <property type="entry name" value="Macro_dom-like"/>
</dbReference>